<proteinExistence type="predicted"/>
<protein>
    <submittedName>
        <fullName evidence="1">Uncharacterized protein</fullName>
    </submittedName>
</protein>
<gene>
    <name evidence="1" type="ORF">METZ01_LOCUS198464</name>
</gene>
<dbReference type="AlphaFoldDB" id="A0A382E4P3"/>
<dbReference type="EMBL" id="UINC01042665">
    <property type="protein sequence ID" value="SVB45610.1"/>
    <property type="molecule type" value="Genomic_DNA"/>
</dbReference>
<name>A0A382E4P3_9ZZZZ</name>
<feature type="non-terminal residue" evidence="1">
    <location>
        <position position="1"/>
    </location>
</feature>
<reference evidence="1" key="1">
    <citation type="submission" date="2018-05" db="EMBL/GenBank/DDBJ databases">
        <authorList>
            <person name="Lanie J.A."/>
            <person name="Ng W.-L."/>
            <person name="Kazmierczak K.M."/>
            <person name="Andrzejewski T.M."/>
            <person name="Davidsen T.M."/>
            <person name="Wayne K.J."/>
            <person name="Tettelin H."/>
            <person name="Glass J.I."/>
            <person name="Rusch D."/>
            <person name="Podicherti R."/>
            <person name="Tsui H.-C.T."/>
            <person name="Winkler M.E."/>
        </authorList>
    </citation>
    <scope>NUCLEOTIDE SEQUENCE</scope>
</reference>
<sequence length="79" mass="7988">VSLEVNNIGTPQNAALQGLKSRQAQLHVGGYPMVSKLPDNAPSVADTSLSASQAMRSFVMAAKSAAGAVGNADPLKPIA</sequence>
<accession>A0A382E4P3</accession>
<organism evidence="1">
    <name type="scientific">marine metagenome</name>
    <dbReference type="NCBI Taxonomy" id="408172"/>
    <lineage>
        <taxon>unclassified sequences</taxon>
        <taxon>metagenomes</taxon>
        <taxon>ecological metagenomes</taxon>
    </lineage>
</organism>
<feature type="non-terminal residue" evidence="1">
    <location>
        <position position="79"/>
    </location>
</feature>
<evidence type="ECO:0000313" key="1">
    <source>
        <dbReference type="EMBL" id="SVB45610.1"/>
    </source>
</evidence>